<dbReference type="OrthoDB" id="6147386at2759"/>
<keyword evidence="3" id="KW-0677">Repeat</keyword>
<dbReference type="SUPFAM" id="SSF52058">
    <property type="entry name" value="L domain-like"/>
    <property type="match status" value="2"/>
</dbReference>
<keyword evidence="2" id="KW-0732">Signal</keyword>
<dbReference type="Gene3D" id="3.80.10.10">
    <property type="entry name" value="Ribonuclease Inhibitor"/>
    <property type="match status" value="5"/>
</dbReference>
<dbReference type="PROSITE" id="PS51450">
    <property type="entry name" value="LRR"/>
    <property type="match status" value="12"/>
</dbReference>
<accession>A0A8S3V7P3</accession>
<dbReference type="Proteomes" id="UP000683360">
    <property type="component" value="Unassembled WGS sequence"/>
</dbReference>
<evidence type="ECO:0000256" key="3">
    <source>
        <dbReference type="ARBA" id="ARBA00022737"/>
    </source>
</evidence>
<evidence type="ECO:0000313" key="5">
    <source>
        <dbReference type="EMBL" id="CAG2250839.1"/>
    </source>
</evidence>
<dbReference type="PANTHER" id="PTHR24373">
    <property type="entry name" value="SLIT RELATED LEUCINE-RICH REPEAT NEURONAL PROTEIN"/>
    <property type="match status" value="1"/>
</dbReference>
<evidence type="ECO:0000256" key="4">
    <source>
        <dbReference type="ARBA" id="ARBA00023180"/>
    </source>
</evidence>
<dbReference type="GO" id="GO:0005615">
    <property type="term" value="C:extracellular space"/>
    <property type="evidence" value="ECO:0007669"/>
    <property type="project" value="TreeGrafter"/>
</dbReference>
<dbReference type="SMART" id="SM00369">
    <property type="entry name" value="LRR_TYP"/>
    <property type="match status" value="16"/>
</dbReference>
<gene>
    <name evidence="5" type="ORF">MEDL_62541</name>
</gene>
<evidence type="ECO:0000313" key="6">
    <source>
        <dbReference type="Proteomes" id="UP000683360"/>
    </source>
</evidence>
<dbReference type="InterPro" id="IPR032675">
    <property type="entry name" value="LRR_dom_sf"/>
</dbReference>
<reference evidence="5" key="1">
    <citation type="submission" date="2021-03" db="EMBL/GenBank/DDBJ databases">
        <authorList>
            <person name="Bekaert M."/>
        </authorList>
    </citation>
    <scope>NUCLEOTIDE SEQUENCE</scope>
</reference>
<dbReference type="AlphaFoldDB" id="A0A8S3V7P3"/>
<sequence>MDSIPADLPSNTIYLHFSNQLLQNMSSLNCNQLPNLQQLNVDSNRIEEIEINDFLGCSSLQYLNIYKNNLTEIKNGTFNGLTSLTILHIHYNMLTEIEDGNFIGMASLQTLYVNNNLLTAIKNGTFNGLTSMQELSLAYNAISKLESAAFINLPSLRNLYLQNNLLTEIKNGIFNGLTSLEALYLGHNTLTEITNETLAGLTGNLRSLSLTYNELSYIEDGAFSRFQDCRTYFYLIYRYLDHNSLTDITKNILAGLTENLKTLDLSYNLLTNMEFGTLAHLTGLRYLYLSNNLLTNIDIGTLDHLTGLQTLYLSNNLLTNIDIGTLDHLTGLQTLHLSNNLLTNIDNGTLDHLTGLQTLNGIENGRLHENMISDALFIEYLPTTLYSLSLKNNSFGDIANGTFYRLFQLQNLLLVIKSGCCVEGRFGTQLNSQQVDRSAGRQVDMSAGRQVDRSAGRQVSKSTGRQISELLFVASLSNSLRTLSLNNNSIEVLPSNQFEELTRLQTLSLNNNSISSIQNGTFAGLTALQYLYLDGNSIPDIGFMRTLSYTIYKISLNRNALTELANGILEKFTNLNSLDLSSNRISHIQWDTFSTNMNLKVLNLNDNPISCGLTTAEIFLNFTLNEWLSIHNDIRYPHSCIHTPVHSRNYWNNIDDVTILYFTGCNGKRKHNFIN</sequence>
<dbReference type="PANTHER" id="PTHR24373:SF275">
    <property type="entry name" value="TIR DOMAIN-CONTAINING PROTEIN"/>
    <property type="match status" value="1"/>
</dbReference>
<dbReference type="Pfam" id="PF13855">
    <property type="entry name" value="LRR_8"/>
    <property type="match status" value="5"/>
</dbReference>
<comment type="caution">
    <text evidence="5">The sequence shown here is derived from an EMBL/GenBank/DDBJ whole genome shotgun (WGS) entry which is preliminary data.</text>
</comment>
<protein>
    <submittedName>
        <fullName evidence="5">Uncharacterized protein</fullName>
    </submittedName>
</protein>
<dbReference type="InterPro" id="IPR001611">
    <property type="entry name" value="Leu-rich_rpt"/>
</dbReference>
<evidence type="ECO:0000256" key="1">
    <source>
        <dbReference type="ARBA" id="ARBA00022614"/>
    </source>
</evidence>
<dbReference type="SMART" id="SM00365">
    <property type="entry name" value="LRR_SD22"/>
    <property type="match status" value="12"/>
</dbReference>
<keyword evidence="4" id="KW-0325">Glycoprotein</keyword>
<evidence type="ECO:0000256" key="2">
    <source>
        <dbReference type="ARBA" id="ARBA00022729"/>
    </source>
</evidence>
<dbReference type="InterPro" id="IPR050328">
    <property type="entry name" value="Dev_Immune_Receptor"/>
</dbReference>
<organism evidence="5 6">
    <name type="scientific">Mytilus edulis</name>
    <name type="common">Blue mussel</name>
    <dbReference type="NCBI Taxonomy" id="6550"/>
    <lineage>
        <taxon>Eukaryota</taxon>
        <taxon>Metazoa</taxon>
        <taxon>Spiralia</taxon>
        <taxon>Lophotrochozoa</taxon>
        <taxon>Mollusca</taxon>
        <taxon>Bivalvia</taxon>
        <taxon>Autobranchia</taxon>
        <taxon>Pteriomorphia</taxon>
        <taxon>Mytilida</taxon>
        <taxon>Mytiloidea</taxon>
        <taxon>Mytilidae</taxon>
        <taxon>Mytilinae</taxon>
        <taxon>Mytilus</taxon>
    </lineage>
</organism>
<proteinExistence type="predicted"/>
<dbReference type="InterPro" id="IPR003591">
    <property type="entry name" value="Leu-rich_rpt_typical-subtyp"/>
</dbReference>
<dbReference type="GO" id="GO:0031012">
    <property type="term" value="C:extracellular matrix"/>
    <property type="evidence" value="ECO:0007669"/>
    <property type="project" value="TreeGrafter"/>
</dbReference>
<keyword evidence="1" id="KW-0433">Leucine-rich repeat</keyword>
<name>A0A8S3V7P3_MYTED</name>
<keyword evidence="6" id="KW-1185">Reference proteome</keyword>
<dbReference type="FunFam" id="3.80.10.10:FF:000770">
    <property type="entry name" value="Uncharacterized protein"/>
    <property type="match status" value="1"/>
</dbReference>
<dbReference type="EMBL" id="CAJPWZ010003068">
    <property type="protein sequence ID" value="CAG2250839.1"/>
    <property type="molecule type" value="Genomic_DNA"/>
</dbReference>